<dbReference type="Proteomes" id="UP001152795">
    <property type="component" value="Unassembled WGS sequence"/>
</dbReference>
<accession>A0A7D9I4W2</accession>
<feature type="region of interest" description="Disordered" evidence="1">
    <location>
        <begin position="82"/>
        <end position="115"/>
    </location>
</feature>
<evidence type="ECO:0000313" key="3">
    <source>
        <dbReference type="Proteomes" id="UP001152795"/>
    </source>
</evidence>
<evidence type="ECO:0000313" key="2">
    <source>
        <dbReference type="EMBL" id="CAB3997271.1"/>
    </source>
</evidence>
<sequence length="164" mass="18025">MDALPSLNKTLENPSTTTSGKRRDSTVKRQRIKDAVQLLNPEDEVSHEECSSGESSVSEVEAECEPQPLDVHLIEQEDKTQIATNTSESSPSTFLQTKYTQTKASKPTTRSVKTQTHIDATSSYFHEMKQAFRTSESSLALTLENEIGKGETSTVAETSGIQQS</sequence>
<protein>
    <submittedName>
        <fullName evidence="2">Uncharacterized protein</fullName>
    </submittedName>
</protein>
<dbReference type="EMBL" id="CACRXK020003062">
    <property type="protein sequence ID" value="CAB3997271.1"/>
    <property type="molecule type" value="Genomic_DNA"/>
</dbReference>
<organism evidence="2 3">
    <name type="scientific">Paramuricea clavata</name>
    <name type="common">Red gorgonian</name>
    <name type="synonym">Violescent sea-whip</name>
    <dbReference type="NCBI Taxonomy" id="317549"/>
    <lineage>
        <taxon>Eukaryota</taxon>
        <taxon>Metazoa</taxon>
        <taxon>Cnidaria</taxon>
        <taxon>Anthozoa</taxon>
        <taxon>Octocorallia</taxon>
        <taxon>Malacalcyonacea</taxon>
        <taxon>Plexauridae</taxon>
        <taxon>Paramuricea</taxon>
    </lineage>
</organism>
<gene>
    <name evidence="2" type="ORF">PACLA_8A017973</name>
</gene>
<reference evidence="2" key="1">
    <citation type="submission" date="2020-04" db="EMBL/GenBank/DDBJ databases">
        <authorList>
            <person name="Alioto T."/>
            <person name="Alioto T."/>
            <person name="Gomez Garrido J."/>
        </authorList>
    </citation>
    <scope>NUCLEOTIDE SEQUENCE</scope>
    <source>
        <strain evidence="2">A484AB</strain>
    </source>
</reference>
<comment type="caution">
    <text evidence="2">The sequence shown here is derived from an EMBL/GenBank/DDBJ whole genome shotgun (WGS) entry which is preliminary data.</text>
</comment>
<feature type="compositionally biased region" description="Polar residues" evidence="1">
    <location>
        <begin position="7"/>
        <end position="19"/>
    </location>
</feature>
<evidence type="ECO:0000256" key="1">
    <source>
        <dbReference type="SAM" id="MobiDB-lite"/>
    </source>
</evidence>
<proteinExistence type="predicted"/>
<keyword evidence="3" id="KW-1185">Reference proteome</keyword>
<name>A0A7D9I4W2_PARCT</name>
<feature type="region of interest" description="Disordered" evidence="1">
    <location>
        <begin position="1"/>
        <end position="65"/>
    </location>
</feature>
<dbReference type="AlphaFoldDB" id="A0A7D9I4W2"/>